<dbReference type="RefSeq" id="XP_003012573.1">
    <property type="nucleotide sequence ID" value="XM_003012527.1"/>
</dbReference>
<dbReference type="KEGG" id="abe:ARB_01186"/>
<reference evidence="3" key="1">
    <citation type="journal article" date="2011" name="Genome Biol.">
        <title>Comparative and functional genomics provide insights into the pathogenicity of dermatophytic fungi.</title>
        <authorList>
            <person name="Burmester A."/>
            <person name="Shelest E."/>
            <person name="Gloeckner G."/>
            <person name="Heddergott C."/>
            <person name="Schindler S."/>
            <person name="Staib P."/>
            <person name="Heidel A."/>
            <person name="Felder M."/>
            <person name="Petzold A."/>
            <person name="Szafranski K."/>
            <person name="Feuermann M."/>
            <person name="Pedruzzi I."/>
            <person name="Priebe S."/>
            <person name="Groth M."/>
            <person name="Winkler R."/>
            <person name="Li W."/>
            <person name="Kniemeyer O."/>
            <person name="Schroeckh V."/>
            <person name="Hertweck C."/>
            <person name="Hube B."/>
            <person name="White T.C."/>
            <person name="Platzer M."/>
            <person name="Guthke R."/>
            <person name="Heitman J."/>
            <person name="Woestemeyer J."/>
            <person name="Zipfel P.F."/>
            <person name="Monod M."/>
            <person name="Brakhage A.A."/>
        </authorList>
    </citation>
    <scope>NUCLEOTIDE SEQUENCE [LARGE SCALE GENOMIC DNA]</scope>
    <source>
        <strain evidence="3">ATCC MYA-4681 / CBS 112371</strain>
    </source>
</reference>
<dbReference type="GeneID" id="9526644"/>
<protein>
    <submittedName>
        <fullName evidence="2">Uncharacterized protein</fullName>
    </submittedName>
</protein>
<organism evidence="2 3">
    <name type="scientific">Arthroderma benhamiae (strain ATCC MYA-4681 / CBS 112371)</name>
    <name type="common">Trichophyton mentagrophytes</name>
    <dbReference type="NCBI Taxonomy" id="663331"/>
    <lineage>
        <taxon>Eukaryota</taxon>
        <taxon>Fungi</taxon>
        <taxon>Dikarya</taxon>
        <taxon>Ascomycota</taxon>
        <taxon>Pezizomycotina</taxon>
        <taxon>Eurotiomycetes</taxon>
        <taxon>Eurotiomycetidae</taxon>
        <taxon>Onygenales</taxon>
        <taxon>Arthrodermataceae</taxon>
        <taxon>Trichophyton</taxon>
    </lineage>
</organism>
<keyword evidence="1" id="KW-1133">Transmembrane helix</keyword>
<accession>D4AYB7</accession>
<keyword evidence="1" id="KW-0812">Transmembrane</keyword>
<evidence type="ECO:0000313" key="2">
    <source>
        <dbReference type="EMBL" id="EFE31933.1"/>
    </source>
</evidence>
<proteinExistence type="predicted"/>
<dbReference type="EMBL" id="ABSU01000018">
    <property type="protein sequence ID" value="EFE31933.1"/>
    <property type="molecule type" value="Genomic_DNA"/>
</dbReference>
<keyword evidence="3" id="KW-1185">Reference proteome</keyword>
<sequence length="159" mass="18039">MDPGASIPGTPPSVFIAICENIHLMPLGGIEKSRDGQYLILLHRGLSMQPPTQHLQVTTLCPFTALLLNRWTIIVLQGPMVYSHGTYMILMFYLSLSRFTRIRARFIPNGITKSFLSMGCKGKYGSFAMTWPLMYSPTISMKWYDNSKPYPSYSTMLYL</sequence>
<gene>
    <name evidence="2" type="ORF">ARB_01186</name>
</gene>
<evidence type="ECO:0000256" key="1">
    <source>
        <dbReference type="SAM" id="Phobius"/>
    </source>
</evidence>
<keyword evidence="1" id="KW-0472">Membrane</keyword>
<name>D4AYB7_ARTBC</name>
<evidence type="ECO:0000313" key="3">
    <source>
        <dbReference type="Proteomes" id="UP000008866"/>
    </source>
</evidence>
<dbReference type="AlphaFoldDB" id="D4AYB7"/>
<dbReference type="Proteomes" id="UP000008866">
    <property type="component" value="Unassembled WGS sequence"/>
</dbReference>
<dbReference type="HOGENOM" id="CLU_1660280_0_0_1"/>
<comment type="caution">
    <text evidence="2">The sequence shown here is derived from an EMBL/GenBank/DDBJ whole genome shotgun (WGS) entry which is preliminary data.</text>
</comment>
<feature type="transmembrane region" description="Helical" evidence="1">
    <location>
        <begin position="73"/>
        <end position="96"/>
    </location>
</feature>